<gene>
    <name evidence="16" type="ORF">AMORRO_LOCUS971</name>
</gene>
<keyword evidence="11" id="KW-0443">Lipid metabolism</keyword>
<dbReference type="PANTHER" id="PTHR16320:SF24">
    <property type="entry name" value="PHOSPHODIESTERASE, PUTATIVE-RELATED"/>
    <property type="match status" value="1"/>
</dbReference>
<dbReference type="PANTHER" id="PTHR16320">
    <property type="entry name" value="SPHINGOMYELINASE FAMILY MEMBER"/>
    <property type="match status" value="1"/>
</dbReference>
<dbReference type="GO" id="GO:0016020">
    <property type="term" value="C:membrane"/>
    <property type="evidence" value="ECO:0007669"/>
    <property type="project" value="UniProtKB-SubCell"/>
</dbReference>
<reference evidence="16" key="1">
    <citation type="submission" date="2021-06" db="EMBL/GenBank/DDBJ databases">
        <authorList>
            <person name="Kallberg Y."/>
            <person name="Tangrot J."/>
            <person name="Rosling A."/>
        </authorList>
    </citation>
    <scope>NUCLEOTIDE SEQUENCE</scope>
    <source>
        <strain evidence="16">CL551</strain>
    </source>
</reference>
<dbReference type="InterPro" id="IPR005135">
    <property type="entry name" value="Endo/exonuclease/phosphatase"/>
</dbReference>
<keyword evidence="12 14" id="KW-0472">Membrane</keyword>
<evidence type="ECO:0000256" key="14">
    <source>
        <dbReference type="SAM" id="Phobius"/>
    </source>
</evidence>
<feature type="transmembrane region" description="Helical" evidence="14">
    <location>
        <begin position="72"/>
        <end position="90"/>
    </location>
</feature>
<feature type="region of interest" description="Disordered" evidence="13">
    <location>
        <begin position="364"/>
        <end position="400"/>
    </location>
</feature>
<evidence type="ECO:0000256" key="1">
    <source>
        <dbReference type="ARBA" id="ARBA00004141"/>
    </source>
</evidence>
<keyword evidence="10 14" id="KW-1133">Transmembrane helix</keyword>
<dbReference type="OrthoDB" id="387657at2759"/>
<evidence type="ECO:0000256" key="10">
    <source>
        <dbReference type="ARBA" id="ARBA00022989"/>
    </source>
</evidence>
<comment type="pathway">
    <text evidence="2">Lipid metabolism; sphingolipid metabolism.</text>
</comment>
<keyword evidence="6" id="KW-0479">Metal-binding</keyword>
<dbReference type="InterPro" id="IPR038772">
    <property type="entry name" value="Sph/SMPD2-like"/>
</dbReference>
<dbReference type="GO" id="GO:0004767">
    <property type="term" value="F:sphingomyelin phosphodiesterase activity"/>
    <property type="evidence" value="ECO:0007669"/>
    <property type="project" value="InterPro"/>
</dbReference>
<evidence type="ECO:0000313" key="16">
    <source>
        <dbReference type="EMBL" id="CAG8452531.1"/>
    </source>
</evidence>
<keyword evidence="9" id="KW-0746">Sphingolipid metabolism</keyword>
<evidence type="ECO:0000256" key="8">
    <source>
        <dbReference type="ARBA" id="ARBA00022842"/>
    </source>
</evidence>
<comment type="similarity">
    <text evidence="4">Belongs to the neutral sphingomyelinase family.</text>
</comment>
<feature type="domain" description="Endonuclease/exonuclease/phosphatase" evidence="15">
    <location>
        <begin position="12"/>
        <end position="300"/>
    </location>
</feature>
<comment type="subcellular location">
    <subcellularLocation>
        <location evidence="1">Membrane</location>
        <topology evidence="1">Multi-pass membrane protein</topology>
    </subcellularLocation>
</comment>
<organism evidence="16 17">
    <name type="scientific">Acaulospora morrowiae</name>
    <dbReference type="NCBI Taxonomy" id="94023"/>
    <lineage>
        <taxon>Eukaryota</taxon>
        <taxon>Fungi</taxon>
        <taxon>Fungi incertae sedis</taxon>
        <taxon>Mucoromycota</taxon>
        <taxon>Glomeromycotina</taxon>
        <taxon>Glomeromycetes</taxon>
        <taxon>Diversisporales</taxon>
        <taxon>Acaulosporaceae</taxon>
        <taxon>Acaulospora</taxon>
    </lineage>
</organism>
<keyword evidence="8" id="KW-0460">Magnesium</keyword>
<evidence type="ECO:0000256" key="5">
    <source>
        <dbReference type="ARBA" id="ARBA00022692"/>
    </source>
</evidence>
<dbReference type="EMBL" id="CAJVPV010000343">
    <property type="protein sequence ID" value="CAG8452531.1"/>
    <property type="molecule type" value="Genomic_DNA"/>
</dbReference>
<comment type="caution">
    <text evidence="16">The sequence shown here is derived from an EMBL/GenBank/DDBJ whole genome shotgun (WGS) entry which is preliminary data.</text>
</comment>
<accession>A0A9N8YXD6</accession>
<sequence>MSGSSTTTLTVLSLNCWGLKFISKKREQRMEAIADNLARSDYEIVCLQEVWVYANYELIKNRTKKRFPHSRFYYSGILGGGLVILSRYPIVEFNFHKYRLNGRPIKFVHGDWYVGKGIASAVVDHPVAGLIEIFNTHTHAGYGSKDNDIYLAHRVSQSWEASNLMRISASRGRNVIAAGDFNSEPDTLVYKLVVQHGQMTDAWQSQHPSTPGSVSTTSINQQTGLTGFDANAAIAQKGITCNSPINTWSKRTLKQATRDRDAGSRLDYIFYRKTSRFWCSGSRVVFTEKIPELGCSYSDHFGVEATFTLVGRDKNAVIPLSIWEQGPYETLKELDSRTLKNMINLFDKDLIRIKTFNEGKKILESRESKASSTGATGENGNSQRSSAAGVNAELDPKDTS</sequence>
<dbReference type="Pfam" id="PF03372">
    <property type="entry name" value="Exo_endo_phos"/>
    <property type="match status" value="1"/>
</dbReference>
<evidence type="ECO:0000256" key="9">
    <source>
        <dbReference type="ARBA" id="ARBA00022919"/>
    </source>
</evidence>
<evidence type="ECO:0000256" key="13">
    <source>
        <dbReference type="SAM" id="MobiDB-lite"/>
    </source>
</evidence>
<evidence type="ECO:0000256" key="7">
    <source>
        <dbReference type="ARBA" id="ARBA00022801"/>
    </source>
</evidence>
<dbReference type="Proteomes" id="UP000789342">
    <property type="component" value="Unassembled WGS sequence"/>
</dbReference>
<dbReference type="Gene3D" id="3.60.10.10">
    <property type="entry name" value="Endonuclease/exonuclease/phosphatase"/>
    <property type="match status" value="1"/>
</dbReference>
<evidence type="ECO:0000259" key="15">
    <source>
        <dbReference type="Pfam" id="PF03372"/>
    </source>
</evidence>
<protein>
    <submittedName>
        <fullName evidence="16">10014_t:CDS:1</fullName>
    </submittedName>
</protein>
<evidence type="ECO:0000256" key="12">
    <source>
        <dbReference type="ARBA" id="ARBA00023136"/>
    </source>
</evidence>
<evidence type="ECO:0000313" key="17">
    <source>
        <dbReference type="Proteomes" id="UP000789342"/>
    </source>
</evidence>
<dbReference type="SUPFAM" id="SSF56219">
    <property type="entry name" value="DNase I-like"/>
    <property type="match status" value="1"/>
</dbReference>
<evidence type="ECO:0000256" key="4">
    <source>
        <dbReference type="ARBA" id="ARBA00006335"/>
    </source>
</evidence>
<dbReference type="GO" id="GO:0046872">
    <property type="term" value="F:metal ion binding"/>
    <property type="evidence" value="ECO:0007669"/>
    <property type="project" value="UniProtKB-KW"/>
</dbReference>
<comment type="pathway">
    <text evidence="3">Sphingolipid metabolism.</text>
</comment>
<feature type="compositionally biased region" description="Polar residues" evidence="13">
    <location>
        <begin position="370"/>
        <end position="388"/>
    </location>
</feature>
<keyword evidence="5 14" id="KW-0812">Transmembrane</keyword>
<dbReference type="AlphaFoldDB" id="A0A9N8YXD6"/>
<evidence type="ECO:0000256" key="2">
    <source>
        <dbReference type="ARBA" id="ARBA00004760"/>
    </source>
</evidence>
<proteinExistence type="inferred from homology"/>
<evidence type="ECO:0000256" key="3">
    <source>
        <dbReference type="ARBA" id="ARBA00004991"/>
    </source>
</evidence>
<name>A0A9N8YXD6_9GLOM</name>
<evidence type="ECO:0000256" key="6">
    <source>
        <dbReference type="ARBA" id="ARBA00022723"/>
    </source>
</evidence>
<dbReference type="InterPro" id="IPR036691">
    <property type="entry name" value="Endo/exonu/phosph_ase_sf"/>
</dbReference>
<keyword evidence="7" id="KW-0378">Hydrolase</keyword>
<keyword evidence="17" id="KW-1185">Reference proteome</keyword>
<evidence type="ECO:0000256" key="11">
    <source>
        <dbReference type="ARBA" id="ARBA00023098"/>
    </source>
</evidence>
<dbReference type="GO" id="GO:0006665">
    <property type="term" value="P:sphingolipid metabolic process"/>
    <property type="evidence" value="ECO:0007669"/>
    <property type="project" value="UniProtKB-KW"/>
</dbReference>